<feature type="compositionally biased region" description="Low complexity" evidence="3">
    <location>
        <begin position="34"/>
        <end position="47"/>
    </location>
</feature>
<dbReference type="GO" id="GO:0005634">
    <property type="term" value="C:nucleus"/>
    <property type="evidence" value="ECO:0007669"/>
    <property type="project" value="UniProtKB-SubCell"/>
</dbReference>
<organism evidence="4 5">
    <name type="scientific">Lentithecium fluviatile CBS 122367</name>
    <dbReference type="NCBI Taxonomy" id="1168545"/>
    <lineage>
        <taxon>Eukaryota</taxon>
        <taxon>Fungi</taxon>
        <taxon>Dikarya</taxon>
        <taxon>Ascomycota</taxon>
        <taxon>Pezizomycotina</taxon>
        <taxon>Dothideomycetes</taxon>
        <taxon>Pleosporomycetidae</taxon>
        <taxon>Pleosporales</taxon>
        <taxon>Massarineae</taxon>
        <taxon>Lentitheciaceae</taxon>
        <taxon>Lentithecium</taxon>
    </lineage>
</organism>
<dbReference type="PANTHER" id="PTHR31001">
    <property type="entry name" value="UNCHARACTERIZED TRANSCRIPTIONAL REGULATORY PROTEIN"/>
    <property type="match status" value="1"/>
</dbReference>
<reference evidence="4" key="1">
    <citation type="journal article" date="2020" name="Stud. Mycol.">
        <title>101 Dothideomycetes genomes: a test case for predicting lifestyles and emergence of pathogens.</title>
        <authorList>
            <person name="Haridas S."/>
            <person name="Albert R."/>
            <person name="Binder M."/>
            <person name="Bloem J."/>
            <person name="Labutti K."/>
            <person name="Salamov A."/>
            <person name="Andreopoulos B."/>
            <person name="Baker S."/>
            <person name="Barry K."/>
            <person name="Bills G."/>
            <person name="Bluhm B."/>
            <person name="Cannon C."/>
            <person name="Castanera R."/>
            <person name="Culley D."/>
            <person name="Daum C."/>
            <person name="Ezra D."/>
            <person name="Gonzalez J."/>
            <person name="Henrissat B."/>
            <person name="Kuo A."/>
            <person name="Liang C."/>
            <person name="Lipzen A."/>
            <person name="Lutzoni F."/>
            <person name="Magnuson J."/>
            <person name="Mondo S."/>
            <person name="Nolan M."/>
            <person name="Ohm R."/>
            <person name="Pangilinan J."/>
            <person name="Park H.-J."/>
            <person name="Ramirez L."/>
            <person name="Alfaro M."/>
            <person name="Sun H."/>
            <person name="Tritt A."/>
            <person name="Yoshinaga Y."/>
            <person name="Zwiers L.-H."/>
            <person name="Turgeon B."/>
            <person name="Goodwin S."/>
            <person name="Spatafora J."/>
            <person name="Crous P."/>
            <person name="Grigoriev I."/>
        </authorList>
    </citation>
    <scope>NUCLEOTIDE SEQUENCE</scope>
    <source>
        <strain evidence="4">CBS 122367</strain>
    </source>
</reference>
<dbReference type="InterPro" id="IPR050613">
    <property type="entry name" value="Sec_Metabolite_Reg"/>
</dbReference>
<feature type="region of interest" description="Disordered" evidence="3">
    <location>
        <begin position="1"/>
        <end position="56"/>
    </location>
</feature>
<dbReference type="CDD" id="cd12148">
    <property type="entry name" value="fungal_TF_MHR"/>
    <property type="match status" value="1"/>
</dbReference>
<dbReference type="PANTHER" id="PTHR31001:SF87">
    <property type="entry name" value="COL-21"/>
    <property type="match status" value="1"/>
</dbReference>
<evidence type="ECO:0000256" key="2">
    <source>
        <dbReference type="ARBA" id="ARBA00023242"/>
    </source>
</evidence>
<dbReference type="Proteomes" id="UP000799291">
    <property type="component" value="Unassembled WGS sequence"/>
</dbReference>
<accession>A0A6G1J6U7</accession>
<evidence type="ECO:0000256" key="1">
    <source>
        <dbReference type="ARBA" id="ARBA00004123"/>
    </source>
</evidence>
<protein>
    <recommendedName>
        <fullName evidence="6">Transcription factor domain-containing protein</fullName>
    </recommendedName>
</protein>
<comment type="subcellular location">
    <subcellularLocation>
        <location evidence="1">Nucleus</location>
    </subcellularLocation>
</comment>
<evidence type="ECO:0000313" key="5">
    <source>
        <dbReference type="Proteomes" id="UP000799291"/>
    </source>
</evidence>
<evidence type="ECO:0000313" key="4">
    <source>
        <dbReference type="EMBL" id="KAF2686242.1"/>
    </source>
</evidence>
<dbReference type="AlphaFoldDB" id="A0A6G1J6U7"/>
<proteinExistence type="predicted"/>
<keyword evidence="5" id="KW-1185">Reference proteome</keyword>
<sequence length="602" mass="67215">MRPNECAYHNAASRNRSPKPADETPHATTPVPSPSCTAATAEAPAASGDPSHDACDRCSPTRSLAAVFRYHQGSDRNTMALLRRLSLEDPKDSYHSGVVPPHVGRIVQQELRKMPRSEILDFLTQYCVSEIHWHDQIIEPSSFVDQYRRWWNSGLVLTLLDVEFAVVILRICSYASLFLPSPSRTIDTLRGMSLSDIRSTCDGIGDTLSAMAAEMDRQGSLTRVAKELGLYQQYRQPSFQVGDLEVDKELGCRAICILYIWDNQVSRQLNIAPIFSDNVSLGIFALEYQLASRCATEKPHSFTERALQVELCRFWRNFGLKPYDLVEAEERYERFSLQFLANLPPAFSLNPDKTYDESCPKLPLQRQIFHIAVFESICCNFRPVLATDWEKDPNLPSYKRMLLSSQKRLLATMALKLSAAAGELYVILGTKYTRSVSIVFYTFEAAILLGCVCLDLDLPDDLSDDLSSPVKTMDFPGDDGAGVTKQMCLEDMTNALARLEVLAEVSVLAEAGAETLSRLLSRARSSIASSGHGSGEYLLSDEFFSFLNTRDKNSAFRDPRGILFDQTFSPSVLDDSAVCQEISELDYAHTFACLLATLVRYG</sequence>
<name>A0A6G1J6U7_9PLEO</name>
<dbReference type="OrthoDB" id="5344325at2759"/>
<evidence type="ECO:0008006" key="6">
    <source>
        <dbReference type="Google" id="ProtNLM"/>
    </source>
</evidence>
<keyword evidence="2" id="KW-0539">Nucleus</keyword>
<dbReference type="EMBL" id="MU005577">
    <property type="protein sequence ID" value="KAF2686242.1"/>
    <property type="molecule type" value="Genomic_DNA"/>
</dbReference>
<gene>
    <name evidence="4" type="ORF">K458DRAFT_430100</name>
</gene>
<evidence type="ECO:0000256" key="3">
    <source>
        <dbReference type="SAM" id="MobiDB-lite"/>
    </source>
</evidence>